<protein>
    <submittedName>
        <fullName evidence="3">Conjugative transposon protein TraM</fullName>
    </submittedName>
</protein>
<feature type="domain" description="Conjugative transposon TraM C-terminal" evidence="2">
    <location>
        <begin position="283"/>
        <end position="426"/>
    </location>
</feature>
<keyword evidence="4" id="KW-1185">Reference proteome</keyword>
<dbReference type="Proteomes" id="UP000294850">
    <property type="component" value="Unassembled WGS sequence"/>
</dbReference>
<keyword evidence="1" id="KW-0472">Membrane</keyword>
<organism evidence="3 4">
    <name type="scientific">Dyadobacter psychrotolerans</name>
    <dbReference type="NCBI Taxonomy" id="2541721"/>
    <lineage>
        <taxon>Bacteria</taxon>
        <taxon>Pseudomonadati</taxon>
        <taxon>Bacteroidota</taxon>
        <taxon>Cytophagia</taxon>
        <taxon>Cytophagales</taxon>
        <taxon>Spirosomataceae</taxon>
        <taxon>Dyadobacter</taxon>
    </lineage>
</organism>
<dbReference type="OrthoDB" id="1453786at2"/>
<comment type="caution">
    <text evidence="3">The sequence shown here is derived from an EMBL/GenBank/DDBJ whole genome shotgun (WGS) entry which is preliminary data.</text>
</comment>
<proteinExistence type="predicted"/>
<reference evidence="3 4" key="1">
    <citation type="submission" date="2019-03" db="EMBL/GenBank/DDBJ databases">
        <title>Dyadobacter AR-3-6 sp. nov., isolated from arctic soil.</title>
        <authorList>
            <person name="Chaudhary D.K."/>
        </authorList>
    </citation>
    <scope>NUCLEOTIDE SEQUENCE [LARGE SCALE GENOMIC DNA]</scope>
    <source>
        <strain evidence="3 4">AR-3-6</strain>
    </source>
</reference>
<sequence>MQHLNQHERFLAQRKFYLALPVLALPFVTFLYWVLFAKNAASQPLQNNLQGLNVQLPDAVFKDSKNLNKLSFYKQAQLDSTKKAELIRKDPYRNDLPGFSSTTEPNALLGISGDFSSSGKTTTSAQSQQQIYTKLKALDATLSETRRPAFSEVTDSQPKQLTGLDLVSAQPNAQIQKLQALIDDLQQGGQDTPDDEMTQLNAVLEKIIQIQNPKPEAGSHAAISGKQSPSVKVQTELSNSDIGFLGEIQPIDSLNLQHSVSATEKNEFYSLDQAVSVQKARAIRAFIDQDQTLVSGSTIKIRLSDDINVGGQLIAKDSYLYGLASLNQDRLTVQIRSVYTGSMVVSVNLSVYDLDGQPGIYIPSAISREAAKQSLSQQIQSLDIGNMDPSLAAQSASAGVQAAKSLLSKKTRLTQLHLKAGYQLLLFDADGI</sequence>
<feature type="transmembrane region" description="Helical" evidence="1">
    <location>
        <begin position="16"/>
        <end position="36"/>
    </location>
</feature>
<evidence type="ECO:0000259" key="2">
    <source>
        <dbReference type="Pfam" id="PF12508"/>
    </source>
</evidence>
<evidence type="ECO:0000256" key="1">
    <source>
        <dbReference type="SAM" id="Phobius"/>
    </source>
</evidence>
<dbReference type="Pfam" id="PF12508">
    <property type="entry name" value="Transposon_TraM"/>
    <property type="match status" value="1"/>
</dbReference>
<evidence type="ECO:0000313" key="3">
    <source>
        <dbReference type="EMBL" id="TDE10729.1"/>
    </source>
</evidence>
<evidence type="ECO:0000313" key="4">
    <source>
        <dbReference type="Proteomes" id="UP000294850"/>
    </source>
</evidence>
<dbReference type="NCBIfam" id="TIGR03779">
    <property type="entry name" value="Bac_Flav_CT_M"/>
    <property type="match status" value="1"/>
</dbReference>
<dbReference type="InterPro" id="IPR022187">
    <property type="entry name" value="Conjug_transposon_TraM"/>
</dbReference>
<dbReference type="AlphaFoldDB" id="A0A4R5DAT5"/>
<dbReference type="RefSeq" id="WP_131961421.1">
    <property type="nucleotide sequence ID" value="NZ_SMFL01000014.1"/>
</dbReference>
<accession>A0A4R5DAT5</accession>
<name>A0A4R5DAT5_9BACT</name>
<keyword evidence="1" id="KW-1133">Transmembrane helix</keyword>
<keyword evidence="1" id="KW-0812">Transmembrane</keyword>
<dbReference type="EMBL" id="SMFL01000014">
    <property type="protein sequence ID" value="TDE10729.1"/>
    <property type="molecule type" value="Genomic_DNA"/>
</dbReference>
<dbReference type="InterPro" id="IPR055407">
    <property type="entry name" value="TraM_C"/>
</dbReference>
<gene>
    <name evidence="3" type="primary">traM</name>
    <name evidence="3" type="ORF">E0F88_27020</name>
</gene>